<dbReference type="RefSeq" id="WP_210810019.1">
    <property type="nucleotide sequence ID" value="NZ_JAGQDG010000005.1"/>
</dbReference>
<name>A0ABS5DZS9_9BURK</name>
<comment type="caution">
    <text evidence="2">The sequence shown here is derived from an EMBL/GenBank/DDBJ whole genome shotgun (WGS) entry which is preliminary data.</text>
</comment>
<protein>
    <recommendedName>
        <fullName evidence="1">DUF8198 domain-containing protein</fullName>
    </recommendedName>
</protein>
<accession>A0ABS5DZS9</accession>
<dbReference type="InterPro" id="IPR058511">
    <property type="entry name" value="DUF8198"/>
</dbReference>
<dbReference type="NCBIfam" id="NF047641">
    <property type="entry name" value="FFLEE_fam"/>
    <property type="match status" value="1"/>
</dbReference>
<dbReference type="Pfam" id="PF26621">
    <property type="entry name" value="DUF8198"/>
    <property type="match status" value="1"/>
</dbReference>
<keyword evidence="3" id="KW-1185">Reference proteome</keyword>
<organism evidence="2 3">
    <name type="scientific">Ideonella paludis</name>
    <dbReference type="NCBI Taxonomy" id="1233411"/>
    <lineage>
        <taxon>Bacteria</taxon>
        <taxon>Pseudomonadati</taxon>
        <taxon>Pseudomonadota</taxon>
        <taxon>Betaproteobacteria</taxon>
        <taxon>Burkholderiales</taxon>
        <taxon>Sphaerotilaceae</taxon>
        <taxon>Ideonella</taxon>
    </lineage>
</organism>
<proteinExistence type="predicted"/>
<gene>
    <name evidence="2" type="ORF">KAK11_15095</name>
</gene>
<dbReference type="EMBL" id="JAGQDG010000005">
    <property type="protein sequence ID" value="MBQ0936657.1"/>
    <property type="molecule type" value="Genomic_DNA"/>
</dbReference>
<evidence type="ECO:0000313" key="3">
    <source>
        <dbReference type="Proteomes" id="UP000672097"/>
    </source>
</evidence>
<dbReference type="InterPro" id="IPR058063">
    <property type="entry name" value="FFLEE_fam"/>
</dbReference>
<evidence type="ECO:0000259" key="1">
    <source>
        <dbReference type="Pfam" id="PF26621"/>
    </source>
</evidence>
<feature type="domain" description="DUF8198" evidence="1">
    <location>
        <begin position="19"/>
        <end position="224"/>
    </location>
</feature>
<evidence type="ECO:0000313" key="2">
    <source>
        <dbReference type="EMBL" id="MBQ0936657.1"/>
    </source>
</evidence>
<sequence>MSQAATSILAHLMAVDAERQRRSQDPDLARKVNALKAWQQARFARTHDDLLRDARYGAAARFFLEDLYGPQDFAQRDAQFARIVPALVKLFPAEVVETVEALAALHALSESLDSQMASQLADGPIHAGGYGDCWRNTGCREQRFAQLEMALALGRRLERLTRKPLLRHSLRLMRGPARAAGLEALQNFLERGFEAFATMGRADQFLAQIEAREGQLMTQLFDGVSSATTPP</sequence>
<dbReference type="Proteomes" id="UP000672097">
    <property type="component" value="Unassembled WGS sequence"/>
</dbReference>
<reference evidence="2 3" key="1">
    <citation type="submission" date="2021-04" db="EMBL/GenBank/DDBJ databases">
        <title>The genome sequence of type strain Ideonella paludis KCTC 32238.</title>
        <authorList>
            <person name="Liu Y."/>
        </authorList>
    </citation>
    <scope>NUCLEOTIDE SEQUENCE [LARGE SCALE GENOMIC DNA]</scope>
    <source>
        <strain evidence="2 3">KCTC 32238</strain>
    </source>
</reference>